<protein>
    <recommendedName>
        <fullName evidence="4">Secreted protein</fullName>
    </recommendedName>
</protein>
<accession>A0ABY7HCW2</accession>
<evidence type="ECO:0000313" key="3">
    <source>
        <dbReference type="Proteomes" id="UP001164459"/>
    </source>
</evidence>
<keyword evidence="3" id="KW-1185">Reference proteome</keyword>
<feature type="compositionally biased region" description="Low complexity" evidence="1">
    <location>
        <begin position="70"/>
        <end position="82"/>
    </location>
</feature>
<reference evidence="2" key="1">
    <citation type="submission" date="2022-11" db="EMBL/GenBank/DDBJ databases">
        <title>Minimal conservation of predation-associated metabolite biosynthetic gene clusters underscores biosynthetic potential of Myxococcota including descriptions for ten novel species: Archangium lansinium sp. nov., Myxococcus landrumus sp. nov., Nannocystis bai.</title>
        <authorList>
            <person name="Ahearne A."/>
            <person name="Stevens C."/>
            <person name="Dowd S."/>
        </authorList>
    </citation>
    <scope>NUCLEOTIDE SEQUENCE</scope>
    <source>
        <strain evidence="2">Fl3</strain>
    </source>
</reference>
<evidence type="ECO:0000313" key="2">
    <source>
        <dbReference type="EMBL" id="WAS96963.1"/>
    </source>
</evidence>
<evidence type="ECO:0008006" key="4">
    <source>
        <dbReference type="Google" id="ProtNLM"/>
    </source>
</evidence>
<dbReference type="RefSeq" id="WP_269039326.1">
    <property type="nucleotide sequence ID" value="NZ_CP114040.1"/>
</dbReference>
<dbReference type="PROSITE" id="PS51257">
    <property type="entry name" value="PROKAR_LIPOPROTEIN"/>
    <property type="match status" value="1"/>
</dbReference>
<proteinExistence type="predicted"/>
<dbReference type="Proteomes" id="UP001164459">
    <property type="component" value="Chromosome"/>
</dbReference>
<organism evidence="2 3">
    <name type="scientific">Nannocystis punicea</name>
    <dbReference type="NCBI Taxonomy" id="2995304"/>
    <lineage>
        <taxon>Bacteria</taxon>
        <taxon>Pseudomonadati</taxon>
        <taxon>Myxococcota</taxon>
        <taxon>Polyangia</taxon>
        <taxon>Nannocystales</taxon>
        <taxon>Nannocystaceae</taxon>
        <taxon>Nannocystis</taxon>
    </lineage>
</organism>
<feature type="region of interest" description="Disordered" evidence="1">
    <location>
        <begin position="59"/>
        <end position="82"/>
    </location>
</feature>
<evidence type="ECO:0000256" key="1">
    <source>
        <dbReference type="SAM" id="MobiDB-lite"/>
    </source>
</evidence>
<name>A0ABY7HCW2_9BACT</name>
<sequence>MRHVLLILALAAGACRIPNPDHCVHKDVHSDAWCADNSPERPWCSPCVADGNGCVKTQPDPDACPSYEPDTTTGDDTTGTEG</sequence>
<gene>
    <name evidence="2" type="ORF">O0S08_12510</name>
</gene>
<dbReference type="EMBL" id="CP114040">
    <property type="protein sequence ID" value="WAS96963.1"/>
    <property type="molecule type" value="Genomic_DNA"/>
</dbReference>